<keyword evidence="2" id="KW-0813">Transport</keyword>
<evidence type="ECO:0000313" key="9">
    <source>
        <dbReference type="Proteomes" id="UP001056500"/>
    </source>
</evidence>
<feature type="transmembrane region" description="Helical" evidence="6">
    <location>
        <begin position="163"/>
        <end position="185"/>
    </location>
</feature>
<feature type="transmembrane region" description="Helical" evidence="6">
    <location>
        <begin position="45"/>
        <end position="65"/>
    </location>
</feature>
<evidence type="ECO:0000256" key="1">
    <source>
        <dbReference type="ARBA" id="ARBA00004651"/>
    </source>
</evidence>
<keyword evidence="9" id="KW-1185">Reference proteome</keyword>
<dbReference type="InterPro" id="IPR011701">
    <property type="entry name" value="MFS"/>
</dbReference>
<dbReference type="PANTHER" id="PTHR23531:SF2">
    <property type="entry name" value="PERMEASE"/>
    <property type="match status" value="1"/>
</dbReference>
<gene>
    <name evidence="8" type="ORF">NDK47_00060</name>
</gene>
<feature type="transmembrane region" description="Helical" evidence="6">
    <location>
        <begin position="344"/>
        <end position="365"/>
    </location>
</feature>
<reference evidence="8" key="1">
    <citation type="submission" date="2022-06" db="EMBL/GenBank/DDBJ databases">
        <title>Genome sequencing of Brevibacillus sp. BB3-R1.</title>
        <authorList>
            <person name="Heo J."/>
            <person name="Lee D."/>
            <person name="Won M."/>
            <person name="Han B.-H."/>
            <person name="Hong S.-B."/>
            <person name="Kwon S.-W."/>
        </authorList>
    </citation>
    <scope>NUCLEOTIDE SEQUENCE</scope>
    <source>
        <strain evidence="8">BB3-R1</strain>
    </source>
</reference>
<accession>A0ABY4WMH2</accession>
<feature type="transmembrane region" description="Helical" evidence="6">
    <location>
        <begin position="249"/>
        <end position="266"/>
    </location>
</feature>
<protein>
    <submittedName>
        <fullName evidence="8">MFS transporter</fullName>
    </submittedName>
</protein>
<keyword evidence="5 6" id="KW-0472">Membrane</keyword>
<dbReference type="InterPro" id="IPR036259">
    <property type="entry name" value="MFS_trans_sf"/>
</dbReference>
<evidence type="ECO:0000259" key="7">
    <source>
        <dbReference type="PROSITE" id="PS50850"/>
    </source>
</evidence>
<feature type="domain" description="Major facilitator superfamily (MFS) profile" evidence="7">
    <location>
        <begin position="11"/>
        <end position="393"/>
    </location>
</feature>
<organism evidence="8 9">
    <name type="scientific">Brevibacillus ruminantium</name>
    <dbReference type="NCBI Taxonomy" id="2950604"/>
    <lineage>
        <taxon>Bacteria</taxon>
        <taxon>Bacillati</taxon>
        <taxon>Bacillota</taxon>
        <taxon>Bacilli</taxon>
        <taxon>Bacillales</taxon>
        <taxon>Paenibacillaceae</taxon>
        <taxon>Brevibacillus</taxon>
    </lineage>
</organism>
<dbReference type="Gene3D" id="1.20.1250.20">
    <property type="entry name" value="MFS general substrate transporter like domains"/>
    <property type="match status" value="1"/>
</dbReference>
<feature type="transmembrane region" description="Helical" evidence="6">
    <location>
        <begin position="102"/>
        <end position="123"/>
    </location>
</feature>
<dbReference type="InterPro" id="IPR052714">
    <property type="entry name" value="MFS_Exporter"/>
</dbReference>
<dbReference type="InterPro" id="IPR005829">
    <property type="entry name" value="Sugar_transporter_CS"/>
</dbReference>
<dbReference type="PROSITE" id="PS50850">
    <property type="entry name" value="MFS"/>
    <property type="match status" value="1"/>
</dbReference>
<sequence length="405" mass="43259">MKDTESLWTKNFILLAVANFLLFVAFQMLIPTLPLYVTQRGGDQVAVGLVISIFTVSALLIRPFAGKALDSIGRKPVLLGGLLIFFLSVSGYYWMATVALVLMVRFVHGIGWGITTTAFGTIASDLIPARRRGEGMGYFGMFSNLAMALGPMFGLWLVDFKGYGWMFAISAFLTVAALFMTRLVSIKEPDHVSGKANQQATPSPSGAATLASDLVEKKALFPALLALFFGITYGGIVSFITLFGQEVGIGQVGLFFLFNAVSLMLIRPFAGQLFDRKGHVWVLIPGALLAGAGLLVLSSITSAVGLAVAAVLFGAGFGAVQPSLQAWTINRVPPHRRGAANGTFFSAFDLGIGSGAMLLGALAKVTGFAAMYRYSALFVALFLLSYVVYLKRGGDRQEENDPQSS</sequence>
<feature type="transmembrane region" description="Helical" evidence="6">
    <location>
        <begin position="371"/>
        <end position="390"/>
    </location>
</feature>
<dbReference type="Pfam" id="PF07690">
    <property type="entry name" value="MFS_1"/>
    <property type="match status" value="1"/>
</dbReference>
<evidence type="ECO:0000256" key="2">
    <source>
        <dbReference type="ARBA" id="ARBA00022448"/>
    </source>
</evidence>
<feature type="transmembrane region" description="Helical" evidence="6">
    <location>
        <begin position="12"/>
        <end position="33"/>
    </location>
</feature>
<feature type="transmembrane region" description="Helical" evidence="6">
    <location>
        <begin position="135"/>
        <end position="157"/>
    </location>
</feature>
<keyword evidence="4 6" id="KW-1133">Transmembrane helix</keyword>
<proteinExistence type="predicted"/>
<dbReference type="RefSeq" id="WP_251872905.1">
    <property type="nucleotide sequence ID" value="NZ_CP098755.1"/>
</dbReference>
<feature type="transmembrane region" description="Helical" evidence="6">
    <location>
        <begin position="219"/>
        <end position="243"/>
    </location>
</feature>
<dbReference type="CDD" id="cd17489">
    <property type="entry name" value="MFS_YfcJ_like"/>
    <property type="match status" value="1"/>
</dbReference>
<comment type="subcellular location">
    <subcellularLocation>
        <location evidence="1">Cell membrane</location>
        <topology evidence="1">Multi-pass membrane protein</topology>
    </subcellularLocation>
</comment>
<evidence type="ECO:0000256" key="5">
    <source>
        <dbReference type="ARBA" id="ARBA00023136"/>
    </source>
</evidence>
<dbReference type="PROSITE" id="PS00216">
    <property type="entry name" value="SUGAR_TRANSPORT_1"/>
    <property type="match status" value="1"/>
</dbReference>
<dbReference type="PANTHER" id="PTHR23531">
    <property type="entry name" value="QUINOLENE RESISTANCE PROTEIN NORA"/>
    <property type="match status" value="1"/>
</dbReference>
<evidence type="ECO:0000313" key="8">
    <source>
        <dbReference type="EMBL" id="USG65816.1"/>
    </source>
</evidence>
<keyword evidence="3 6" id="KW-0812">Transmembrane</keyword>
<dbReference type="EMBL" id="CP098755">
    <property type="protein sequence ID" value="USG65816.1"/>
    <property type="molecule type" value="Genomic_DNA"/>
</dbReference>
<feature type="transmembrane region" description="Helical" evidence="6">
    <location>
        <begin position="303"/>
        <end position="324"/>
    </location>
</feature>
<feature type="transmembrane region" description="Helical" evidence="6">
    <location>
        <begin position="278"/>
        <end position="297"/>
    </location>
</feature>
<evidence type="ECO:0000256" key="6">
    <source>
        <dbReference type="SAM" id="Phobius"/>
    </source>
</evidence>
<dbReference type="SUPFAM" id="SSF103473">
    <property type="entry name" value="MFS general substrate transporter"/>
    <property type="match status" value="1"/>
</dbReference>
<name>A0ABY4WMH2_9BACL</name>
<evidence type="ECO:0000256" key="4">
    <source>
        <dbReference type="ARBA" id="ARBA00022989"/>
    </source>
</evidence>
<evidence type="ECO:0000256" key="3">
    <source>
        <dbReference type="ARBA" id="ARBA00022692"/>
    </source>
</evidence>
<dbReference type="Proteomes" id="UP001056500">
    <property type="component" value="Chromosome"/>
</dbReference>
<dbReference type="InterPro" id="IPR020846">
    <property type="entry name" value="MFS_dom"/>
</dbReference>
<feature type="transmembrane region" description="Helical" evidence="6">
    <location>
        <begin position="77"/>
        <end position="96"/>
    </location>
</feature>